<proteinExistence type="predicted"/>
<dbReference type="AlphaFoldDB" id="A0A2W5FDK4"/>
<organism evidence="1 2">
    <name type="scientific">Roseateles depolymerans</name>
    <dbReference type="NCBI Taxonomy" id="76731"/>
    <lineage>
        <taxon>Bacteria</taxon>
        <taxon>Pseudomonadati</taxon>
        <taxon>Pseudomonadota</taxon>
        <taxon>Betaproteobacteria</taxon>
        <taxon>Burkholderiales</taxon>
        <taxon>Sphaerotilaceae</taxon>
        <taxon>Roseateles</taxon>
    </lineage>
</organism>
<name>A0A2W5FDK4_9BURK</name>
<dbReference type="EMBL" id="QFOD01000019">
    <property type="protein sequence ID" value="PZP29082.1"/>
    <property type="molecule type" value="Genomic_DNA"/>
</dbReference>
<protein>
    <submittedName>
        <fullName evidence="1">Uncharacterized protein</fullName>
    </submittedName>
</protein>
<reference evidence="1 2" key="1">
    <citation type="submission" date="2017-08" db="EMBL/GenBank/DDBJ databases">
        <title>Infants hospitalized years apart are colonized by the same room-sourced microbial strains.</title>
        <authorList>
            <person name="Brooks B."/>
            <person name="Olm M.R."/>
            <person name="Firek B.A."/>
            <person name="Baker R."/>
            <person name="Thomas B.C."/>
            <person name="Morowitz M.J."/>
            <person name="Banfield J.F."/>
        </authorList>
    </citation>
    <scope>NUCLEOTIDE SEQUENCE [LARGE SCALE GENOMIC DNA]</scope>
    <source>
        <strain evidence="1">S2_012_000_R2_81</strain>
    </source>
</reference>
<sequence length="118" mass="13141">MEFIAQCLMGDRRSLAEYQNDQHVPYPLRQPLTPAELEPFVTHEVLATFTAKVPLAQLARADDTTLAEFIEAEWLGGHAVLVSPEYRAVGATFDDFGQQYAGLVHLQVTCQLAKPAQR</sequence>
<gene>
    <name evidence="1" type="ORF">DI603_17865</name>
</gene>
<evidence type="ECO:0000313" key="1">
    <source>
        <dbReference type="EMBL" id="PZP29082.1"/>
    </source>
</evidence>
<comment type="caution">
    <text evidence="1">The sequence shown here is derived from an EMBL/GenBank/DDBJ whole genome shotgun (WGS) entry which is preliminary data.</text>
</comment>
<dbReference type="Proteomes" id="UP000249633">
    <property type="component" value="Unassembled WGS sequence"/>
</dbReference>
<accession>A0A2W5FDK4</accession>
<evidence type="ECO:0000313" key="2">
    <source>
        <dbReference type="Proteomes" id="UP000249633"/>
    </source>
</evidence>